<dbReference type="SUPFAM" id="SSF56214">
    <property type="entry name" value="4'-phosphopantetheinyl transferase"/>
    <property type="match status" value="1"/>
</dbReference>
<keyword evidence="2" id="KW-1185">Reference proteome</keyword>
<dbReference type="EMBL" id="CP071696">
    <property type="protein sequence ID" value="QTX05129.1"/>
    <property type="molecule type" value="Genomic_DNA"/>
</dbReference>
<sequence length="219" mass="23133">MTALRRRPLRMSRGAVRDADVVQELEFGEVRVQLRAGARQRAEDALAALLGDAAGVPAGDVELERRCRVCGAAHGHPLVEYPQTPSGGEWFADAAAAAGFAVAAVSKRHPLGVAIPPARLGDEADDAAFHPLERSALAGVGDEDRARLRAELWAGKEALMRALGHNPVTDPGGIALARDGDGLRIERLGDELPPHARDAALHVIRAEERTAVVAVLARG</sequence>
<keyword evidence="1" id="KW-0808">Transferase</keyword>
<evidence type="ECO:0000313" key="1">
    <source>
        <dbReference type="EMBL" id="QTX05129.1"/>
    </source>
</evidence>
<dbReference type="KEGG" id="aarc:G127AT_02535"/>
<dbReference type="AlphaFoldDB" id="A0A975FNI2"/>
<dbReference type="GO" id="GO:0000287">
    <property type="term" value="F:magnesium ion binding"/>
    <property type="evidence" value="ECO:0007669"/>
    <property type="project" value="InterPro"/>
</dbReference>
<dbReference type="Proteomes" id="UP000671914">
    <property type="component" value="Chromosome"/>
</dbReference>
<dbReference type="GO" id="GO:0008897">
    <property type="term" value="F:holo-[acyl-carrier-protein] synthase activity"/>
    <property type="evidence" value="ECO:0007669"/>
    <property type="project" value="InterPro"/>
</dbReference>
<accession>A0A975FNI2</accession>
<evidence type="ECO:0000313" key="2">
    <source>
        <dbReference type="Proteomes" id="UP000671914"/>
    </source>
</evidence>
<proteinExistence type="predicted"/>
<organism evidence="1 2">
    <name type="scientific">Agromyces archimandritae</name>
    <dbReference type="NCBI Taxonomy" id="2781962"/>
    <lineage>
        <taxon>Bacteria</taxon>
        <taxon>Bacillati</taxon>
        <taxon>Actinomycetota</taxon>
        <taxon>Actinomycetes</taxon>
        <taxon>Micrococcales</taxon>
        <taxon>Microbacteriaceae</taxon>
        <taxon>Agromyces</taxon>
    </lineage>
</organism>
<gene>
    <name evidence="1" type="ORF">G127AT_02535</name>
</gene>
<dbReference type="InterPro" id="IPR037143">
    <property type="entry name" value="4-PPantetheinyl_Trfase_dom_sf"/>
</dbReference>
<name>A0A975FNI2_9MICO</name>
<reference evidence="1" key="1">
    <citation type="submission" date="2021-03" db="EMBL/GenBank/DDBJ databases">
        <title>Agromyces archimandritus sp. nov., isolated from the cockroach Archimandrita tessellata.</title>
        <authorList>
            <person name="Guzman J."/>
            <person name="Ortuzar M."/>
            <person name="Poehlein A."/>
            <person name="Daniel R."/>
            <person name="Trujillo M."/>
            <person name="Vilcinskas A."/>
        </authorList>
    </citation>
    <scope>NUCLEOTIDE SEQUENCE</scope>
    <source>
        <strain evidence="1">G127AT</strain>
    </source>
</reference>
<protein>
    <submittedName>
        <fullName evidence="1">4-phosphopantetheinyl transferase family protein</fullName>
    </submittedName>
</protein>
<dbReference type="RefSeq" id="WP_210899450.1">
    <property type="nucleotide sequence ID" value="NZ_CP071696.1"/>
</dbReference>